<protein>
    <submittedName>
        <fullName evidence="5">Winged helix-turn-helix domain-containing protein</fullName>
    </submittedName>
</protein>
<reference evidence="5" key="1">
    <citation type="submission" date="2021-03" db="EMBL/GenBank/DDBJ databases">
        <title>Complete Genome of Pseudoalteromonas xiamenensis STKMTI.2, a new potential marine bacterium producing anti-Vibrio compounds.</title>
        <authorList>
            <person name="Handayani D.P."/>
            <person name="Isnansetyo A."/>
            <person name="Istiqomah I."/>
            <person name="Jumina J."/>
        </authorList>
    </citation>
    <scope>NUCLEOTIDE SEQUENCE</scope>
    <source>
        <strain evidence="5">STKMTI.2</strain>
        <plasmid evidence="5">unnamed5</plasmid>
    </source>
</reference>
<dbReference type="RefSeq" id="WP_208844898.1">
    <property type="nucleotide sequence ID" value="NZ_CP072135.1"/>
</dbReference>
<dbReference type="Proteomes" id="UP000664904">
    <property type="component" value="Plasmid unnamed5"/>
</dbReference>
<keyword evidence="3" id="KW-0812">Transmembrane</keyword>
<evidence type="ECO:0000259" key="4">
    <source>
        <dbReference type="PROSITE" id="PS51755"/>
    </source>
</evidence>
<dbReference type="InterPro" id="IPR036388">
    <property type="entry name" value="WH-like_DNA-bd_sf"/>
</dbReference>
<feature type="DNA-binding region" description="OmpR/PhoB-type" evidence="2">
    <location>
        <begin position="4"/>
        <end position="102"/>
    </location>
</feature>
<dbReference type="SMART" id="SM00862">
    <property type="entry name" value="Trans_reg_C"/>
    <property type="match status" value="1"/>
</dbReference>
<keyword evidence="1 2" id="KW-0238">DNA-binding</keyword>
<dbReference type="KEGG" id="pxi:J5O05_21125"/>
<evidence type="ECO:0000256" key="2">
    <source>
        <dbReference type="PROSITE-ProRule" id="PRU01091"/>
    </source>
</evidence>
<evidence type="ECO:0000313" key="5">
    <source>
        <dbReference type="EMBL" id="QTH73279.1"/>
    </source>
</evidence>
<sequence length="690" mass="78625">MKFMEVIQVGEYKFDALNSCLSKDEQVIPLDPRLLTLLTFFVENPNRIITRDELQLAIWQNVIVTDNAINKLVANLRKLFCDDAKNPQYVKTIPKQGYVFIAQISPVEPKKAASEQTREKTENTDQVQPVSSRTHTPYFVAFFAVMIFVLGYIALYTPSSSVFGDSAALSRFYGGKGSPIVTQDGETLLFLNHRQQGTGLWQTAVNAGNATLPKEIKGLPGFGELLFADSSKLMYRVKAPECGWYVSDLDLNASTVSPESTLLTSCNSLKIHWSLYLPTQNRLFALGHDKHHEHRNTLFSATVGEPLQALNIELSDKWRMVSLDTYKDANKLLITTISIDGKTAVFEYQIDQSILTPVVELDFFSHHVIWDQEREGLVYTTPAPDSKLMRMDLTSREQTLLSSSSERLCCTIARHPNGVDYIYLSSDKNIDVKWLKTNYWLDNSSVIDSNPALAHTKEGHYFLSNRAGLTQLYFQSPNSPATLVPLLDDYYMIEKMALSNNDEFILLSESHRLLLSNLNERNSLQSIFLDGYIDHIQWLTNTLFSVSMTYQNQRYVEVYNSNLQRIARLEAPWRQVLADPSNDNWYYFVDSNRDLYRMPTDRIFTTPSVDIGEYVGHLPMYSKLKVDNNILYLVSEFGETLSRYTVSGDIFQPLSEEPLNAYLGFDVKVDTVIFAGKETFRSQVYRTVAK</sequence>
<gene>
    <name evidence="5" type="ORF">J5O05_21125</name>
</gene>
<dbReference type="PROSITE" id="PS51755">
    <property type="entry name" value="OMPR_PHOB"/>
    <property type="match status" value="1"/>
</dbReference>
<geneLocation type="plasmid" evidence="5 6">
    <name>unnamed5</name>
</geneLocation>
<organism evidence="5 6">
    <name type="scientific">Pseudoalteromonas xiamenensis</name>
    <dbReference type="NCBI Taxonomy" id="882626"/>
    <lineage>
        <taxon>Bacteria</taxon>
        <taxon>Pseudomonadati</taxon>
        <taxon>Pseudomonadota</taxon>
        <taxon>Gammaproteobacteria</taxon>
        <taxon>Alteromonadales</taxon>
        <taxon>Pseudoalteromonadaceae</taxon>
        <taxon>Pseudoalteromonas</taxon>
    </lineage>
</organism>
<keyword evidence="5" id="KW-0614">Plasmid</keyword>
<dbReference type="Pfam" id="PF00486">
    <property type="entry name" value="Trans_reg_C"/>
    <property type="match status" value="1"/>
</dbReference>
<feature type="transmembrane region" description="Helical" evidence="3">
    <location>
        <begin position="138"/>
        <end position="156"/>
    </location>
</feature>
<keyword evidence="3" id="KW-1133">Transmembrane helix</keyword>
<dbReference type="Gene3D" id="1.10.10.10">
    <property type="entry name" value="Winged helix-like DNA-binding domain superfamily/Winged helix DNA-binding domain"/>
    <property type="match status" value="1"/>
</dbReference>
<dbReference type="GO" id="GO:0003677">
    <property type="term" value="F:DNA binding"/>
    <property type="evidence" value="ECO:0007669"/>
    <property type="project" value="UniProtKB-UniRule"/>
</dbReference>
<evidence type="ECO:0000313" key="6">
    <source>
        <dbReference type="Proteomes" id="UP000664904"/>
    </source>
</evidence>
<dbReference type="InterPro" id="IPR016032">
    <property type="entry name" value="Sig_transdc_resp-reg_C-effctor"/>
</dbReference>
<evidence type="ECO:0000256" key="1">
    <source>
        <dbReference type="ARBA" id="ARBA00023125"/>
    </source>
</evidence>
<keyword evidence="6" id="KW-1185">Reference proteome</keyword>
<name>A0A975DKM5_9GAMM</name>
<accession>A0A975DKM5</accession>
<dbReference type="CDD" id="cd00383">
    <property type="entry name" value="trans_reg_C"/>
    <property type="match status" value="1"/>
</dbReference>
<dbReference type="GO" id="GO:0006355">
    <property type="term" value="P:regulation of DNA-templated transcription"/>
    <property type="evidence" value="ECO:0007669"/>
    <property type="project" value="InterPro"/>
</dbReference>
<dbReference type="GO" id="GO:0000160">
    <property type="term" value="P:phosphorelay signal transduction system"/>
    <property type="evidence" value="ECO:0007669"/>
    <property type="project" value="InterPro"/>
</dbReference>
<dbReference type="SUPFAM" id="SSF46894">
    <property type="entry name" value="C-terminal effector domain of the bipartite response regulators"/>
    <property type="match status" value="1"/>
</dbReference>
<dbReference type="EMBL" id="CP072135">
    <property type="protein sequence ID" value="QTH73279.1"/>
    <property type="molecule type" value="Genomic_DNA"/>
</dbReference>
<evidence type="ECO:0000256" key="3">
    <source>
        <dbReference type="SAM" id="Phobius"/>
    </source>
</evidence>
<proteinExistence type="predicted"/>
<dbReference type="SUPFAM" id="SSF82171">
    <property type="entry name" value="DPP6 N-terminal domain-like"/>
    <property type="match status" value="1"/>
</dbReference>
<keyword evidence="3" id="KW-0472">Membrane</keyword>
<dbReference type="InterPro" id="IPR001867">
    <property type="entry name" value="OmpR/PhoB-type_DNA-bd"/>
</dbReference>
<feature type="domain" description="OmpR/PhoB-type" evidence="4">
    <location>
        <begin position="4"/>
        <end position="102"/>
    </location>
</feature>
<dbReference type="AlphaFoldDB" id="A0A975DKM5"/>